<reference evidence="2 3" key="1">
    <citation type="submission" date="2022-09" db="EMBL/GenBank/DDBJ databases">
        <title>New species of Phenylobacterium.</title>
        <authorList>
            <person name="Mieszkin S."/>
        </authorList>
    </citation>
    <scope>NUCLEOTIDE SEQUENCE [LARGE SCALE GENOMIC DNA]</scope>
    <source>
        <strain evidence="2 3">HK31-G</strain>
    </source>
</reference>
<dbReference type="EMBL" id="JAOTJD010000039">
    <property type="protein sequence ID" value="MFD3265751.1"/>
    <property type="molecule type" value="Genomic_DNA"/>
</dbReference>
<gene>
    <name evidence="2" type="ORF">OCL97_17485</name>
</gene>
<keyword evidence="1" id="KW-0812">Transmembrane</keyword>
<evidence type="ECO:0000313" key="2">
    <source>
        <dbReference type="EMBL" id="MFD3265751.1"/>
    </source>
</evidence>
<evidence type="ECO:0000313" key="3">
    <source>
        <dbReference type="Proteomes" id="UP001598130"/>
    </source>
</evidence>
<evidence type="ECO:0000256" key="1">
    <source>
        <dbReference type="SAM" id="Phobius"/>
    </source>
</evidence>
<proteinExistence type="predicted"/>
<accession>A0ABW6CUI3</accession>
<keyword evidence="3" id="KW-1185">Reference proteome</keyword>
<feature type="transmembrane region" description="Helical" evidence="1">
    <location>
        <begin position="54"/>
        <end position="77"/>
    </location>
</feature>
<dbReference type="Proteomes" id="UP001598130">
    <property type="component" value="Unassembled WGS sequence"/>
</dbReference>
<feature type="transmembrane region" description="Helical" evidence="1">
    <location>
        <begin position="15"/>
        <end position="34"/>
    </location>
</feature>
<comment type="caution">
    <text evidence="2">The sequence shown here is derived from an EMBL/GenBank/DDBJ whole genome shotgun (WGS) entry which is preliminary data.</text>
</comment>
<organism evidence="2 3">
    <name type="scientific">Phenylobacterium ferrooxidans</name>
    <dbReference type="NCBI Taxonomy" id="2982689"/>
    <lineage>
        <taxon>Bacteria</taxon>
        <taxon>Pseudomonadati</taxon>
        <taxon>Pseudomonadota</taxon>
        <taxon>Alphaproteobacteria</taxon>
        <taxon>Caulobacterales</taxon>
        <taxon>Caulobacteraceae</taxon>
        <taxon>Phenylobacterium</taxon>
    </lineage>
</organism>
<keyword evidence="1" id="KW-1133">Transmembrane helix</keyword>
<sequence length="107" mass="10867">MSVDSPSDPMPRSSLIFTGLIAVIGVAAATLLGARPLDPQEAAGVFPPWWGREAALVAASEAGSILAVGALPFIVIVRSDQGVASARLREAGALFSIDPGRVAPCSL</sequence>
<name>A0ABW6CUI3_9CAUL</name>
<keyword evidence="1" id="KW-0472">Membrane</keyword>
<dbReference type="RefSeq" id="WP_377371131.1">
    <property type="nucleotide sequence ID" value="NZ_JAOTJD010000039.1"/>
</dbReference>
<protein>
    <submittedName>
        <fullName evidence="2">Uncharacterized protein</fullName>
    </submittedName>
</protein>